<dbReference type="EMBL" id="MT143616">
    <property type="protein sequence ID" value="QJA98905.1"/>
    <property type="molecule type" value="Genomic_DNA"/>
</dbReference>
<organism evidence="1">
    <name type="scientific">viral metagenome</name>
    <dbReference type="NCBI Taxonomy" id="1070528"/>
    <lineage>
        <taxon>unclassified sequences</taxon>
        <taxon>metagenomes</taxon>
        <taxon>organismal metagenomes</taxon>
    </lineage>
</organism>
<dbReference type="EMBL" id="MT143812">
    <property type="protein sequence ID" value="QJB02884.1"/>
    <property type="molecule type" value="Genomic_DNA"/>
</dbReference>
<dbReference type="AlphaFoldDB" id="A0A6M3M1D1"/>
<gene>
    <name evidence="1" type="ORF">MM171A01448_0020</name>
    <name evidence="2" type="ORF">MM171B01050_0024</name>
</gene>
<proteinExistence type="predicted"/>
<reference evidence="1" key="1">
    <citation type="submission" date="2020-03" db="EMBL/GenBank/DDBJ databases">
        <title>The deep terrestrial virosphere.</title>
        <authorList>
            <person name="Holmfeldt K."/>
            <person name="Nilsson E."/>
            <person name="Simone D."/>
            <person name="Lopez-Fernandez M."/>
            <person name="Wu X."/>
            <person name="de Brujin I."/>
            <person name="Lundin D."/>
            <person name="Andersson A."/>
            <person name="Bertilsson S."/>
            <person name="Dopson M."/>
        </authorList>
    </citation>
    <scope>NUCLEOTIDE SEQUENCE</scope>
    <source>
        <strain evidence="1">MM171A01448</strain>
        <strain evidence="2">MM171B01050</strain>
    </source>
</reference>
<evidence type="ECO:0000313" key="1">
    <source>
        <dbReference type="EMBL" id="QJA98905.1"/>
    </source>
</evidence>
<protein>
    <submittedName>
        <fullName evidence="1">Uncharacterized protein</fullName>
    </submittedName>
</protein>
<sequence>MERYSMSLLGLAVTKAEKGEGTIYVEYHKCEKCGVEYRVYMRSPEDVEEAFQTIAKRLGNKKEETDLCFNCQRGVIADQPMLPLGI</sequence>
<accession>A0A6M3M1D1</accession>
<evidence type="ECO:0000313" key="2">
    <source>
        <dbReference type="EMBL" id="QJB02884.1"/>
    </source>
</evidence>
<name>A0A6M3M1D1_9ZZZZ</name>